<evidence type="ECO:0000313" key="3">
    <source>
        <dbReference type="Proteomes" id="UP000811365"/>
    </source>
</evidence>
<dbReference type="EMBL" id="JAGZYH010000019">
    <property type="protein sequence ID" value="MBS6621768.1"/>
    <property type="molecule type" value="Genomic_DNA"/>
</dbReference>
<feature type="region of interest" description="Disordered" evidence="1">
    <location>
        <begin position="119"/>
        <end position="148"/>
    </location>
</feature>
<evidence type="ECO:0000256" key="1">
    <source>
        <dbReference type="SAM" id="MobiDB-lite"/>
    </source>
</evidence>
<gene>
    <name evidence="2" type="ORF">KH315_06335</name>
</gene>
<comment type="caution">
    <text evidence="2">The sequence shown here is derived from an EMBL/GenBank/DDBJ whole genome shotgun (WGS) entry which is preliminary data.</text>
</comment>
<reference evidence="2" key="1">
    <citation type="submission" date="2021-02" db="EMBL/GenBank/DDBJ databases">
        <title>Infant gut strain persistence is associated with maternal origin, phylogeny, and functional potential including surface adhesion and iron acquisition.</title>
        <authorList>
            <person name="Lou Y.C."/>
        </authorList>
    </citation>
    <scope>NUCLEOTIDE SEQUENCE</scope>
    <source>
        <strain evidence="2">L2_039_000G1_dasL2_039_000G1_maxbin2.maxbin.077</strain>
    </source>
</reference>
<proteinExistence type="predicted"/>
<sequence>MTVNITLFNKKYWVRRFKEPQNIRGYITADHEDFVASLHIHPMGSDAMLALPEGERKMKHLEGHGTDVLIPASEATGIKGDLLYYMGDWYECTAAQPWDHTVLSHLNYQFCLVPTDGARASDIEDPPQDDPATAGKTQQETPPITNFPIASADTVGVVRIKDDSGLVIDEEGFLSLAKPTDGGDTP</sequence>
<evidence type="ECO:0000313" key="2">
    <source>
        <dbReference type="EMBL" id="MBS6621768.1"/>
    </source>
</evidence>
<name>A0A9E1GJY1_9FIRM</name>
<dbReference type="Proteomes" id="UP000811365">
    <property type="component" value="Unassembled WGS sequence"/>
</dbReference>
<accession>A0A9E1GJY1</accession>
<feature type="compositionally biased region" description="Polar residues" evidence="1">
    <location>
        <begin position="135"/>
        <end position="144"/>
    </location>
</feature>
<protein>
    <submittedName>
        <fullName evidence="2">Uncharacterized protein</fullName>
    </submittedName>
</protein>
<organism evidence="2 3">
    <name type="scientific">Faecalibacterium prausnitzii</name>
    <dbReference type="NCBI Taxonomy" id="853"/>
    <lineage>
        <taxon>Bacteria</taxon>
        <taxon>Bacillati</taxon>
        <taxon>Bacillota</taxon>
        <taxon>Clostridia</taxon>
        <taxon>Eubacteriales</taxon>
        <taxon>Oscillospiraceae</taxon>
        <taxon>Faecalibacterium</taxon>
    </lineage>
</organism>
<dbReference type="AlphaFoldDB" id="A0A9E1GJY1"/>